<dbReference type="EMBL" id="MU005772">
    <property type="protein sequence ID" value="KAF2708141.1"/>
    <property type="molecule type" value="Genomic_DNA"/>
</dbReference>
<dbReference type="AlphaFoldDB" id="A0A6G1K6R9"/>
<name>A0A6G1K6R9_9PLEO</name>
<dbReference type="Proteomes" id="UP000799428">
    <property type="component" value="Unassembled WGS sequence"/>
</dbReference>
<gene>
    <name evidence="1" type="ORF">K504DRAFT_527541</name>
</gene>
<evidence type="ECO:0000313" key="2">
    <source>
        <dbReference type="Proteomes" id="UP000799428"/>
    </source>
</evidence>
<evidence type="ECO:0000313" key="1">
    <source>
        <dbReference type="EMBL" id="KAF2708141.1"/>
    </source>
</evidence>
<feature type="non-terminal residue" evidence="1">
    <location>
        <position position="1"/>
    </location>
</feature>
<organism evidence="1 2">
    <name type="scientific">Pleomassaria siparia CBS 279.74</name>
    <dbReference type="NCBI Taxonomy" id="1314801"/>
    <lineage>
        <taxon>Eukaryota</taxon>
        <taxon>Fungi</taxon>
        <taxon>Dikarya</taxon>
        <taxon>Ascomycota</taxon>
        <taxon>Pezizomycotina</taxon>
        <taxon>Dothideomycetes</taxon>
        <taxon>Pleosporomycetidae</taxon>
        <taxon>Pleosporales</taxon>
        <taxon>Pleomassariaceae</taxon>
        <taxon>Pleomassaria</taxon>
    </lineage>
</organism>
<sequence>QNFLKGQTILPLQSSPVPVPRVYALFQDTTENGTSCSYILMEHIRGFALSSLCPSINAMAKKAVAFRFCVVFDSMCTLKSPRGYCSVGRGGLPNGLFWTDLSHPYAGPFETEAELYSAVVTKYAANAPYKGKANYYAHAFKGSF</sequence>
<keyword evidence="2" id="KW-1185">Reference proteome</keyword>
<dbReference type="OrthoDB" id="4177236at2759"/>
<accession>A0A6G1K6R9</accession>
<protein>
    <submittedName>
        <fullName evidence="1">Uncharacterized protein</fullName>
    </submittedName>
</protein>
<reference evidence="1" key="1">
    <citation type="journal article" date="2020" name="Stud. Mycol.">
        <title>101 Dothideomycetes genomes: a test case for predicting lifestyles and emergence of pathogens.</title>
        <authorList>
            <person name="Haridas S."/>
            <person name="Albert R."/>
            <person name="Binder M."/>
            <person name="Bloem J."/>
            <person name="Labutti K."/>
            <person name="Salamov A."/>
            <person name="Andreopoulos B."/>
            <person name="Baker S."/>
            <person name="Barry K."/>
            <person name="Bills G."/>
            <person name="Bluhm B."/>
            <person name="Cannon C."/>
            <person name="Castanera R."/>
            <person name="Culley D."/>
            <person name="Daum C."/>
            <person name="Ezra D."/>
            <person name="Gonzalez J."/>
            <person name="Henrissat B."/>
            <person name="Kuo A."/>
            <person name="Liang C."/>
            <person name="Lipzen A."/>
            <person name="Lutzoni F."/>
            <person name="Magnuson J."/>
            <person name="Mondo S."/>
            <person name="Nolan M."/>
            <person name="Ohm R."/>
            <person name="Pangilinan J."/>
            <person name="Park H.-J."/>
            <person name="Ramirez L."/>
            <person name="Alfaro M."/>
            <person name="Sun H."/>
            <person name="Tritt A."/>
            <person name="Yoshinaga Y."/>
            <person name="Zwiers L.-H."/>
            <person name="Turgeon B."/>
            <person name="Goodwin S."/>
            <person name="Spatafora J."/>
            <person name="Crous P."/>
            <person name="Grigoriev I."/>
        </authorList>
    </citation>
    <scope>NUCLEOTIDE SEQUENCE</scope>
    <source>
        <strain evidence="1">CBS 279.74</strain>
    </source>
</reference>
<proteinExistence type="predicted"/>